<dbReference type="RefSeq" id="WP_087190965.1">
    <property type="nucleotide sequence ID" value="NZ_DBEZYS010000050.1"/>
</dbReference>
<proteinExistence type="predicted"/>
<sequence>MGSPATMLEIAESFVALTEGKPPEKISVSDIIACAGKNRKTFYYHFTDKNHLVAWTFRYDLARELRQRFDAAQLVYEQPGDDPCTSLPYYVFIKKGVRSLDGAEFFEALAACFEARRAYYARVLRMNEAGCLKDYLYGLYLPAVRSDITFVLSNRRLKDASIDFLAEFYTGAFLSYLVRRTCDPRRERLMEGVGPFANIVHSSLENEIKEQQLRRML</sequence>
<evidence type="ECO:0000313" key="2">
    <source>
        <dbReference type="Proteomes" id="UP000468327"/>
    </source>
</evidence>
<dbReference type="EMBL" id="WPOC01000023">
    <property type="protein sequence ID" value="MVN16091.1"/>
    <property type="molecule type" value="Genomic_DNA"/>
</dbReference>
<dbReference type="Gene3D" id="1.10.357.10">
    <property type="entry name" value="Tetracycline Repressor, domain 2"/>
    <property type="match status" value="1"/>
</dbReference>
<dbReference type="SUPFAM" id="SSF46689">
    <property type="entry name" value="Homeodomain-like"/>
    <property type="match status" value="1"/>
</dbReference>
<gene>
    <name evidence="1" type="ORF">GO738_12205</name>
</gene>
<dbReference type="AlphaFoldDB" id="A0A6N8IJN4"/>
<reference evidence="1 2" key="1">
    <citation type="submission" date="2019-11" db="EMBL/GenBank/DDBJ databases">
        <title>Whole genome shotgun sequencing (WGS) data from Adlercreutzia equolifaciens ResAG-91, Eggerthella lenta MRI-F36, MRI-F37, MRI-F40, ResAG-49, ResAG-88, ResAG-121, ResAG-145, and Gordonibacter sp. ResAG-5, ResAG-26, ResAG-43, ResAG-50, ResAG-59.</title>
        <authorList>
            <person name="Stoll D.A."/>
            <person name="Danylec N."/>
            <person name="Franz C.M.A.P."/>
            <person name="Huch M."/>
        </authorList>
    </citation>
    <scope>NUCLEOTIDE SEQUENCE [LARGE SCALE GENOMIC DNA]</scope>
    <source>
        <strain evidence="1 2">ResAG-59</strain>
    </source>
</reference>
<dbReference type="InterPro" id="IPR009057">
    <property type="entry name" value="Homeodomain-like_sf"/>
</dbReference>
<comment type="caution">
    <text evidence="1">The sequence shown here is derived from an EMBL/GenBank/DDBJ whole genome shotgun (WGS) entry which is preliminary data.</text>
</comment>
<name>A0A6N8IJN4_9ACTN</name>
<dbReference type="Proteomes" id="UP000468327">
    <property type="component" value="Unassembled WGS sequence"/>
</dbReference>
<keyword evidence="2" id="KW-1185">Reference proteome</keyword>
<organism evidence="1 2">
    <name type="scientific">Gordonibacter urolithinfaciens</name>
    <dbReference type="NCBI Taxonomy" id="1335613"/>
    <lineage>
        <taxon>Bacteria</taxon>
        <taxon>Bacillati</taxon>
        <taxon>Actinomycetota</taxon>
        <taxon>Coriobacteriia</taxon>
        <taxon>Eggerthellales</taxon>
        <taxon>Eggerthellaceae</taxon>
        <taxon>Gordonibacter</taxon>
    </lineage>
</organism>
<accession>A0A6N8IJN4</accession>
<evidence type="ECO:0000313" key="1">
    <source>
        <dbReference type="EMBL" id="MVN16091.1"/>
    </source>
</evidence>
<protein>
    <submittedName>
        <fullName evidence="1">TetR family transcriptional regulator</fullName>
    </submittedName>
</protein>